<gene>
    <name evidence="1" type="ORF">P256_02472</name>
</gene>
<name>V2UMP4_9GAMM</name>
<dbReference type="Proteomes" id="UP000023785">
    <property type="component" value="Unassembled WGS sequence"/>
</dbReference>
<comment type="caution">
    <text evidence="1">The sequence shown here is derived from an EMBL/GenBank/DDBJ whole genome shotgun (WGS) entry which is preliminary data.</text>
</comment>
<organism evidence="1 2">
    <name type="scientific">Acinetobacter nectaris CIP 110549</name>
    <dbReference type="NCBI Taxonomy" id="1392540"/>
    <lineage>
        <taxon>Bacteria</taxon>
        <taxon>Pseudomonadati</taxon>
        <taxon>Pseudomonadota</taxon>
        <taxon>Gammaproteobacteria</taxon>
        <taxon>Moraxellales</taxon>
        <taxon>Moraxellaceae</taxon>
        <taxon>Acinetobacter</taxon>
    </lineage>
</organism>
<dbReference type="AlphaFoldDB" id="V2UMP4"/>
<protein>
    <submittedName>
        <fullName evidence="1">Uncharacterized protein</fullName>
    </submittedName>
</protein>
<dbReference type="HOGENOM" id="CLU_2875488_0_0_6"/>
<reference evidence="1 2" key="1">
    <citation type="submission" date="2013-10" db="EMBL/GenBank/DDBJ databases">
        <title>The Genome Sequence of Acinetobacter nectaris CIP 110549.</title>
        <authorList>
            <consortium name="The Broad Institute Genomics Platform"/>
            <consortium name="The Broad Institute Genome Sequencing Center for Infectious Disease"/>
            <person name="Cerqueira G."/>
            <person name="Feldgarden M."/>
            <person name="Courvalin P."/>
            <person name="Grillot-Courvalin C."/>
            <person name="Clermont D."/>
            <person name="Rocha E."/>
            <person name="Yoon E.-J."/>
            <person name="Nemec A."/>
            <person name="Young S.K."/>
            <person name="Zeng Q."/>
            <person name="Gargeya S."/>
            <person name="Fitzgerald M."/>
            <person name="Abouelleil A."/>
            <person name="Alvarado L."/>
            <person name="Berlin A.M."/>
            <person name="Chapman S.B."/>
            <person name="Gainer-Dewar J."/>
            <person name="Goldberg J."/>
            <person name="Gnerre S."/>
            <person name="Griggs A."/>
            <person name="Gujja S."/>
            <person name="Hansen M."/>
            <person name="Howarth C."/>
            <person name="Imamovic A."/>
            <person name="Ireland A."/>
            <person name="Larimer J."/>
            <person name="McCowan C."/>
            <person name="Murphy C."/>
            <person name="Pearson M."/>
            <person name="Poon T.W."/>
            <person name="Priest M."/>
            <person name="Roberts A."/>
            <person name="Saif S."/>
            <person name="Shea T."/>
            <person name="Sykes S."/>
            <person name="Wortman J."/>
            <person name="Nusbaum C."/>
            <person name="Birren B."/>
        </authorList>
    </citation>
    <scope>NUCLEOTIDE SEQUENCE [LARGE SCALE GENOMIC DNA]</scope>
    <source>
        <strain evidence="1 2">CIP 110549</strain>
    </source>
</reference>
<accession>V2UMP4</accession>
<proteinExistence type="predicted"/>
<dbReference type="OrthoDB" id="6689830at2"/>
<keyword evidence="2" id="KW-1185">Reference proteome</keyword>
<evidence type="ECO:0000313" key="2">
    <source>
        <dbReference type="Proteomes" id="UP000023785"/>
    </source>
</evidence>
<dbReference type="EMBL" id="AYER01000012">
    <property type="protein sequence ID" value="ESK36679.1"/>
    <property type="molecule type" value="Genomic_DNA"/>
</dbReference>
<evidence type="ECO:0000313" key="1">
    <source>
        <dbReference type="EMBL" id="ESK36679.1"/>
    </source>
</evidence>
<sequence length="63" mass="7248">MIKNNFGLTFKNLVLLGCSHFYHTYTTAPKEIFEYLAADLKGIFDREIIKYTAKIEEDSEGQA</sequence>
<dbReference type="STRING" id="1392540.P256_02472"/>
<dbReference type="RefSeq" id="WP_023274081.1">
    <property type="nucleotide sequence ID" value="NZ_KI530738.1"/>
</dbReference>